<organism evidence="1 2">
    <name type="scientific">Polysphondylium violaceum</name>
    <dbReference type="NCBI Taxonomy" id="133409"/>
    <lineage>
        <taxon>Eukaryota</taxon>
        <taxon>Amoebozoa</taxon>
        <taxon>Evosea</taxon>
        <taxon>Eumycetozoa</taxon>
        <taxon>Dictyostelia</taxon>
        <taxon>Dictyosteliales</taxon>
        <taxon>Dictyosteliaceae</taxon>
        <taxon>Polysphondylium</taxon>
    </lineage>
</organism>
<dbReference type="Proteomes" id="UP000695562">
    <property type="component" value="Unassembled WGS sequence"/>
</dbReference>
<evidence type="ECO:0000313" key="1">
    <source>
        <dbReference type="EMBL" id="KAF2073602.1"/>
    </source>
</evidence>
<proteinExistence type="predicted"/>
<sequence>MKQKKIILSANEYKNIIEKFEASNPKTNEALLACLDKYSRNYYFYLIDKFGASAMTYDKVKEYFIVKYQAYINYPPYTNPTIIQNPNIAYPWSS</sequence>
<reference evidence="1" key="1">
    <citation type="submission" date="2020-01" db="EMBL/GenBank/DDBJ databases">
        <title>Development of genomics and gene disruption for Polysphondylium violaceum indicates a role for the polyketide synthase stlB in stalk morphogenesis.</title>
        <authorList>
            <person name="Narita B."/>
            <person name="Kawabe Y."/>
            <person name="Kin K."/>
            <person name="Saito T."/>
            <person name="Gibbs R."/>
            <person name="Kuspa A."/>
            <person name="Muzny D."/>
            <person name="Queller D."/>
            <person name="Richards S."/>
            <person name="Strassman J."/>
            <person name="Sucgang R."/>
            <person name="Worley K."/>
            <person name="Schaap P."/>
        </authorList>
    </citation>
    <scope>NUCLEOTIDE SEQUENCE</scope>
    <source>
        <strain evidence="1">QSvi11</strain>
    </source>
</reference>
<dbReference type="AlphaFoldDB" id="A0A8J4PVF5"/>
<gene>
    <name evidence="1" type="ORF">CYY_005091</name>
</gene>
<name>A0A8J4PVF5_9MYCE</name>
<comment type="caution">
    <text evidence="1">The sequence shown here is derived from an EMBL/GenBank/DDBJ whole genome shotgun (WGS) entry which is preliminary data.</text>
</comment>
<protein>
    <submittedName>
        <fullName evidence="1">Uncharacterized protein</fullName>
    </submittedName>
</protein>
<accession>A0A8J4PVF5</accession>
<keyword evidence="2" id="KW-1185">Reference proteome</keyword>
<evidence type="ECO:0000313" key="2">
    <source>
        <dbReference type="Proteomes" id="UP000695562"/>
    </source>
</evidence>
<dbReference type="EMBL" id="AJWJ01000194">
    <property type="protein sequence ID" value="KAF2073602.1"/>
    <property type="molecule type" value="Genomic_DNA"/>
</dbReference>